<dbReference type="SUPFAM" id="SSF52402">
    <property type="entry name" value="Adenine nucleotide alpha hydrolases-like"/>
    <property type="match status" value="2"/>
</dbReference>
<accession>A0AAE3GG52</accession>
<protein>
    <submittedName>
        <fullName evidence="5">Nucleotide-binding universal stress protein, UspA family</fullName>
    </submittedName>
</protein>
<dbReference type="AlphaFoldDB" id="A0AAE3GG52"/>
<comment type="similarity">
    <text evidence="1">Belongs to the universal stress protein A family.</text>
</comment>
<dbReference type="PANTHER" id="PTHR46268">
    <property type="entry name" value="STRESS RESPONSE PROTEIN NHAX"/>
    <property type="match status" value="1"/>
</dbReference>
<gene>
    <name evidence="5" type="ORF">LX83_004373</name>
</gene>
<dbReference type="Proteomes" id="UP001206128">
    <property type="component" value="Unassembled WGS sequence"/>
</dbReference>
<dbReference type="Pfam" id="PF00582">
    <property type="entry name" value="Usp"/>
    <property type="match status" value="2"/>
</dbReference>
<evidence type="ECO:0000313" key="6">
    <source>
        <dbReference type="Proteomes" id="UP001206128"/>
    </source>
</evidence>
<name>A0AAE3GG52_9PSEU</name>
<keyword evidence="2" id="KW-0547">Nucleotide-binding</keyword>
<dbReference type="InterPro" id="IPR014729">
    <property type="entry name" value="Rossmann-like_a/b/a_fold"/>
</dbReference>
<dbReference type="RefSeq" id="WP_253774448.1">
    <property type="nucleotide sequence ID" value="NZ_JAMTCK010000010.1"/>
</dbReference>
<organism evidence="5 6">
    <name type="scientific">Goodfellowiella coeruleoviolacea</name>
    <dbReference type="NCBI Taxonomy" id="334858"/>
    <lineage>
        <taxon>Bacteria</taxon>
        <taxon>Bacillati</taxon>
        <taxon>Actinomycetota</taxon>
        <taxon>Actinomycetes</taxon>
        <taxon>Pseudonocardiales</taxon>
        <taxon>Pseudonocardiaceae</taxon>
        <taxon>Goodfellowiella</taxon>
    </lineage>
</organism>
<feature type="domain" description="UspA" evidence="4">
    <location>
        <begin position="159"/>
        <end position="296"/>
    </location>
</feature>
<dbReference type="EMBL" id="JAMTCK010000010">
    <property type="protein sequence ID" value="MCP2167500.1"/>
    <property type="molecule type" value="Genomic_DNA"/>
</dbReference>
<dbReference type="GO" id="GO:0005524">
    <property type="term" value="F:ATP binding"/>
    <property type="evidence" value="ECO:0007669"/>
    <property type="project" value="UniProtKB-KW"/>
</dbReference>
<reference evidence="5" key="1">
    <citation type="submission" date="2022-06" db="EMBL/GenBank/DDBJ databases">
        <title>Genomic Encyclopedia of Archaeal and Bacterial Type Strains, Phase II (KMG-II): from individual species to whole genera.</title>
        <authorList>
            <person name="Goeker M."/>
        </authorList>
    </citation>
    <scope>NUCLEOTIDE SEQUENCE</scope>
    <source>
        <strain evidence="5">DSM 43935</strain>
    </source>
</reference>
<evidence type="ECO:0000256" key="2">
    <source>
        <dbReference type="ARBA" id="ARBA00022741"/>
    </source>
</evidence>
<sequence>MTAQADNRAVVVGVDGSTSALHAACWAAREAERRGVELRLVHADIWPLVRHPPVASVPAQYHQALRDQAEQYLRTAREAVTGLVPGARVTADLVTGAATEALVRESESAALVVLGSRGLGGFSGLLVGSTAVALAAHGHCPVVVVRGPTPDSPPPQRGPVVVGVDGSPASDRATEFAFAAAAARGVPLVAAHTWTDTSMGTVFGLTGVSVDWESLLGEEERALADHLAVWQSRYPQVEVRALVTVERPVRTLLEQSAGAQLLVVGSRGRGGFAGMLLGSTSQAVLHHALCPVAVVRASVPV</sequence>
<keyword evidence="6" id="KW-1185">Reference proteome</keyword>
<dbReference type="PRINTS" id="PR01438">
    <property type="entry name" value="UNVRSLSTRESS"/>
</dbReference>
<dbReference type="Gene3D" id="3.40.50.620">
    <property type="entry name" value="HUPs"/>
    <property type="match status" value="2"/>
</dbReference>
<evidence type="ECO:0000259" key="4">
    <source>
        <dbReference type="Pfam" id="PF00582"/>
    </source>
</evidence>
<evidence type="ECO:0000256" key="1">
    <source>
        <dbReference type="ARBA" id="ARBA00008791"/>
    </source>
</evidence>
<evidence type="ECO:0000256" key="3">
    <source>
        <dbReference type="ARBA" id="ARBA00022840"/>
    </source>
</evidence>
<comment type="caution">
    <text evidence="5">The sequence shown here is derived from an EMBL/GenBank/DDBJ whole genome shotgun (WGS) entry which is preliminary data.</text>
</comment>
<dbReference type="InterPro" id="IPR006015">
    <property type="entry name" value="Universal_stress_UspA"/>
</dbReference>
<evidence type="ECO:0000313" key="5">
    <source>
        <dbReference type="EMBL" id="MCP2167500.1"/>
    </source>
</evidence>
<dbReference type="PANTHER" id="PTHR46268:SF27">
    <property type="entry name" value="UNIVERSAL STRESS PROTEIN RV2623"/>
    <property type="match status" value="1"/>
</dbReference>
<feature type="domain" description="UspA" evidence="4">
    <location>
        <begin position="8"/>
        <end position="146"/>
    </location>
</feature>
<keyword evidence="3" id="KW-0067">ATP-binding</keyword>
<proteinExistence type="inferred from homology"/>
<dbReference type="InterPro" id="IPR006016">
    <property type="entry name" value="UspA"/>
</dbReference>